<dbReference type="GO" id="GO:0046872">
    <property type="term" value="F:metal ion binding"/>
    <property type="evidence" value="ECO:0007669"/>
    <property type="project" value="UniProtKB-UniRule"/>
</dbReference>
<dbReference type="InterPro" id="IPR024079">
    <property type="entry name" value="MetalloPept_cat_dom_sf"/>
</dbReference>
<evidence type="ECO:0000256" key="5">
    <source>
        <dbReference type="ARBA" id="ARBA00022833"/>
    </source>
</evidence>
<sequence>MSCSRSQSPPQPPPLFTRYASTIIPHIERLITQTRKVQEHILSTVTPETATFANVILPLAHNQNSVSRKSPVLGFYEAASTDPGLREASTQAKKLYADFEIETKTHEGLFVLDDAVAKKSEFLEHEDRRLLERYHRDYLRTGLGISLDERNRFKEIQRQLFKLTSEFEKNLREENAGLWFNLSELAGVSADIISSLDKGTDGNEGKVLLTFSFPHLFGVLKYATNSKTRRVYYTASENKCPANIPIFKEIMILRQEAAELLGYANHAAFRIEEKMAKTPKTVMNFLDDLHSRLFAGAKRDINGLMELKRQDLAKRGEDQDDKFWLWDYAYYQRIMLESQFSVDRKAIAEFFPLETTVSGVMDIFSHLFGLQFQEVNAEDRDTLSPTGIAEDLTWHDDVLLFAVWNDEQLGSEFLGYLYLDLHPRAGKYGGMCNINLQCGFTSSSGKRNYPATALLCNFTPSTSTKPSLLMHEEVVLLFHELGHGIHDLVAHTKWSIFHGTATVDDFCEAPSQMLEFWAWDPDVLSQLSNHWSHLSPSHLQKWQNQNSGKAQPDKHLSSNMINALVKSKNVNGALYQTRLLHRSFFDMTVHSATSVVAIQEMNMAEQWNRLHTSMSFFNTPEGFDWGHGYAKFDALVRVYDAGFYGYLYSRAYATEMFYTSFKRDLMDANEGKRYRKIMLERGGSVNEMETLLEFLVREPSNDAFYQELGLL</sequence>
<protein>
    <submittedName>
        <fullName evidence="9">Metallopeptidase MepB</fullName>
    </submittedName>
</protein>
<accession>A0AB74ILU2</accession>
<comment type="similarity">
    <text evidence="1 7">Belongs to the peptidase M3 family.</text>
</comment>
<dbReference type="PANTHER" id="PTHR11804">
    <property type="entry name" value="PROTEASE M3 THIMET OLIGOPEPTIDASE-RELATED"/>
    <property type="match status" value="1"/>
</dbReference>
<evidence type="ECO:0000256" key="1">
    <source>
        <dbReference type="ARBA" id="ARBA00006040"/>
    </source>
</evidence>
<evidence type="ECO:0000256" key="3">
    <source>
        <dbReference type="ARBA" id="ARBA00022723"/>
    </source>
</evidence>
<dbReference type="GO" id="GO:0004222">
    <property type="term" value="F:metalloendopeptidase activity"/>
    <property type="evidence" value="ECO:0007669"/>
    <property type="project" value="InterPro"/>
</dbReference>
<evidence type="ECO:0000256" key="4">
    <source>
        <dbReference type="ARBA" id="ARBA00022801"/>
    </source>
</evidence>
<proteinExistence type="inferred from homology"/>
<dbReference type="EMBL" id="QZAM01000295">
    <property type="protein sequence ID" value="THW35043.1"/>
    <property type="molecule type" value="Genomic_DNA"/>
</dbReference>
<keyword evidence="5 7" id="KW-0862">Zinc</keyword>
<dbReference type="GO" id="GO:0006508">
    <property type="term" value="P:proteolysis"/>
    <property type="evidence" value="ECO:0007669"/>
    <property type="project" value="UniProtKB-KW"/>
</dbReference>
<evidence type="ECO:0000313" key="9">
    <source>
        <dbReference type="EMBL" id="THW35043.1"/>
    </source>
</evidence>
<dbReference type="GO" id="GO:0006518">
    <property type="term" value="P:peptide metabolic process"/>
    <property type="evidence" value="ECO:0007669"/>
    <property type="project" value="TreeGrafter"/>
</dbReference>
<dbReference type="InterPro" id="IPR024077">
    <property type="entry name" value="Neurolysin/TOP_dom2"/>
</dbReference>
<dbReference type="Gene3D" id="3.40.390.10">
    <property type="entry name" value="Collagenase (Catalytic Domain)"/>
    <property type="match status" value="1"/>
</dbReference>
<dbReference type="AlphaFoldDB" id="A0AB74ILU2"/>
<dbReference type="GO" id="GO:0005758">
    <property type="term" value="C:mitochondrial intermembrane space"/>
    <property type="evidence" value="ECO:0007669"/>
    <property type="project" value="TreeGrafter"/>
</dbReference>
<dbReference type="Pfam" id="PF01432">
    <property type="entry name" value="Peptidase_M3"/>
    <property type="match status" value="1"/>
</dbReference>
<organism evidence="9 10">
    <name type="scientific">Aureobasidium pullulans</name>
    <name type="common">Black yeast</name>
    <name type="synonym">Pullularia pullulans</name>
    <dbReference type="NCBI Taxonomy" id="5580"/>
    <lineage>
        <taxon>Eukaryota</taxon>
        <taxon>Fungi</taxon>
        <taxon>Dikarya</taxon>
        <taxon>Ascomycota</taxon>
        <taxon>Pezizomycotina</taxon>
        <taxon>Dothideomycetes</taxon>
        <taxon>Dothideomycetidae</taxon>
        <taxon>Dothideales</taxon>
        <taxon>Saccotheciaceae</taxon>
        <taxon>Aureobasidium</taxon>
    </lineage>
</organism>
<comment type="caution">
    <text evidence="9">The sequence shown here is derived from an EMBL/GenBank/DDBJ whole genome shotgun (WGS) entry which is preliminary data.</text>
</comment>
<dbReference type="InterPro" id="IPR001567">
    <property type="entry name" value="Pept_M3A_M3B_dom"/>
</dbReference>
<evidence type="ECO:0000313" key="10">
    <source>
        <dbReference type="Proteomes" id="UP000309076"/>
    </source>
</evidence>
<dbReference type="CDD" id="cd06455">
    <property type="entry name" value="M3A_TOP"/>
    <property type="match status" value="1"/>
</dbReference>
<comment type="cofactor">
    <cofactor evidence="7">
        <name>Zn(2+)</name>
        <dbReference type="ChEBI" id="CHEBI:29105"/>
    </cofactor>
    <text evidence="7">Binds 1 zinc ion.</text>
</comment>
<evidence type="ECO:0000256" key="2">
    <source>
        <dbReference type="ARBA" id="ARBA00022670"/>
    </source>
</evidence>
<name>A0AB74ILU2_AURPU</name>
<keyword evidence="6 7" id="KW-0482">Metalloprotease</keyword>
<dbReference type="PANTHER" id="PTHR11804:SF84">
    <property type="entry name" value="SACCHAROLYSIN"/>
    <property type="match status" value="1"/>
</dbReference>
<reference evidence="9 10" key="1">
    <citation type="submission" date="2018-10" db="EMBL/GenBank/DDBJ databases">
        <title>Fifty Aureobasidium pullulans genomes reveal a recombining polyextremotolerant generalist.</title>
        <authorList>
            <person name="Gostincar C."/>
            <person name="Turk M."/>
            <person name="Zajc J."/>
            <person name="Gunde-Cimerman N."/>
        </authorList>
    </citation>
    <scope>NUCLEOTIDE SEQUENCE [LARGE SCALE GENOMIC DNA]</scope>
    <source>
        <strain evidence="9 10">EXF-10796</strain>
    </source>
</reference>
<keyword evidence="4 7" id="KW-0378">Hydrolase</keyword>
<dbReference type="InterPro" id="IPR024080">
    <property type="entry name" value="Neurolysin/TOP_N"/>
</dbReference>
<gene>
    <name evidence="9" type="ORF">D6D21_09330</name>
</gene>
<dbReference type="SUPFAM" id="SSF55486">
    <property type="entry name" value="Metalloproteases ('zincins'), catalytic domain"/>
    <property type="match status" value="1"/>
</dbReference>
<evidence type="ECO:0000259" key="8">
    <source>
        <dbReference type="Pfam" id="PF01432"/>
    </source>
</evidence>
<evidence type="ECO:0000256" key="7">
    <source>
        <dbReference type="RuleBase" id="RU003435"/>
    </source>
</evidence>
<evidence type="ECO:0000256" key="6">
    <source>
        <dbReference type="ARBA" id="ARBA00023049"/>
    </source>
</evidence>
<keyword evidence="3 7" id="KW-0479">Metal-binding</keyword>
<dbReference type="Gene3D" id="1.20.1050.40">
    <property type="entry name" value="Endopeptidase. Chain P, domain 1"/>
    <property type="match status" value="1"/>
</dbReference>
<dbReference type="FunFam" id="3.40.390.10:FF:000074">
    <property type="entry name" value="Metalloprotease"/>
    <property type="match status" value="1"/>
</dbReference>
<keyword evidence="2 7" id="KW-0645">Protease</keyword>
<dbReference type="InterPro" id="IPR045090">
    <property type="entry name" value="Pept_M3A_M3B"/>
</dbReference>
<feature type="domain" description="Peptidase M3A/M3B catalytic" evidence="8">
    <location>
        <begin position="219"/>
        <end position="709"/>
    </location>
</feature>
<dbReference type="Gene3D" id="1.10.1370.10">
    <property type="entry name" value="Neurolysin, domain 3"/>
    <property type="match status" value="1"/>
</dbReference>
<dbReference type="Proteomes" id="UP000309076">
    <property type="component" value="Unassembled WGS sequence"/>
</dbReference>